<gene>
    <name evidence="2" type="ORF">PSYMO_36123</name>
</gene>
<protein>
    <submittedName>
        <fullName evidence="2">Uncharacterized protein</fullName>
    </submittedName>
</protein>
<reference evidence="2 3" key="1">
    <citation type="journal article" date="2011" name="PLoS Pathog.">
        <title>Dynamic evolution of pathogenicity revealed by sequencing and comparative genomics of 19 Pseudomonas syringae isolates.</title>
        <authorList>
            <person name="Baltrus D.A."/>
            <person name="Nishimura M.T."/>
            <person name="Romanchuk A."/>
            <person name="Chang J.H."/>
            <person name="Mukhtar M.S."/>
            <person name="Cherkis K."/>
            <person name="Roach J."/>
            <person name="Grant S.R."/>
            <person name="Jones C.D."/>
            <person name="Dangl J.L."/>
        </authorList>
    </citation>
    <scope>NUCLEOTIDE SEQUENCE [LARGE SCALE GENOMIC DNA]</scope>
    <source>
        <strain evidence="2 3">301020</strain>
    </source>
</reference>
<dbReference type="AlphaFoldDB" id="A0A656GKK6"/>
<feature type="region of interest" description="Disordered" evidence="1">
    <location>
        <begin position="27"/>
        <end position="47"/>
    </location>
</feature>
<evidence type="ECO:0000256" key="1">
    <source>
        <dbReference type="SAM" id="MobiDB-lite"/>
    </source>
</evidence>
<accession>A0A656GKK6</accession>
<proteinExistence type="predicted"/>
<dbReference type="Proteomes" id="UP000003465">
    <property type="component" value="Unassembled WGS sequence"/>
</dbReference>
<feature type="non-terminal residue" evidence="2">
    <location>
        <position position="47"/>
    </location>
</feature>
<dbReference type="EMBL" id="AEAG01002552">
    <property type="protein sequence ID" value="EGH26596.1"/>
    <property type="molecule type" value="Genomic_DNA"/>
</dbReference>
<evidence type="ECO:0000313" key="3">
    <source>
        <dbReference type="Proteomes" id="UP000003465"/>
    </source>
</evidence>
<sequence length="47" mass="5625">DHITPKQFESKDQIAVTVKMTRTESLRHNRTELSHTRFAEARRKARF</sequence>
<name>A0A656GKK6_PSEA0</name>
<organism evidence="2 3">
    <name type="scientific">Pseudomonas amygdali pv. mori str. 301020</name>
    <dbReference type="NCBI Taxonomy" id="629261"/>
    <lineage>
        <taxon>Bacteria</taxon>
        <taxon>Pseudomonadati</taxon>
        <taxon>Pseudomonadota</taxon>
        <taxon>Gammaproteobacteria</taxon>
        <taxon>Pseudomonadales</taxon>
        <taxon>Pseudomonadaceae</taxon>
        <taxon>Pseudomonas</taxon>
        <taxon>Pseudomonas amygdali</taxon>
    </lineage>
</organism>
<evidence type="ECO:0000313" key="2">
    <source>
        <dbReference type="EMBL" id="EGH26596.1"/>
    </source>
</evidence>
<comment type="caution">
    <text evidence="2">The sequence shown here is derived from an EMBL/GenBank/DDBJ whole genome shotgun (WGS) entry which is preliminary data.</text>
</comment>
<feature type="non-terminal residue" evidence="2">
    <location>
        <position position="1"/>
    </location>
</feature>